<dbReference type="GO" id="GO:0005576">
    <property type="term" value="C:extracellular region"/>
    <property type="evidence" value="ECO:0007669"/>
    <property type="project" value="UniProtKB-SubCell"/>
</dbReference>
<evidence type="ECO:0000256" key="3">
    <source>
        <dbReference type="ARBA" id="ARBA00022525"/>
    </source>
</evidence>
<dbReference type="Proteomes" id="UP001221413">
    <property type="component" value="Unassembled WGS sequence"/>
</dbReference>
<dbReference type="Gene3D" id="3.20.20.80">
    <property type="entry name" value="Glycosidases"/>
    <property type="match status" value="1"/>
</dbReference>
<protein>
    <recommendedName>
        <fullName evidence="9">glucan 1,3-beta-glucosidase</fullName>
        <ecNumber evidence="9">3.2.1.58</ecNumber>
    </recommendedName>
</protein>
<evidence type="ECO:0000313" key="14">
    <source>
        <dbReference type="Proteomes" id="UP001221413"/>
    </source>
</evidence>
<keyword evidence="5 10" id="KW-0378">Hydrolase</keyword>
<evidence type="ECO:0000256" key="1">
    <source>
        <dbReference type="ARBA" id="ARBA00004613"/>
    </source>
</evidence>
<reference evidence="13" key="1">
    <citation type="submission" date="2023-01" db="EMBL/GenBank/DDBJ databases">
        <title>The chitinases involved in constricting ring structure development in the nematode-trapping fungus Drechslerella dactyloides.</title>
        <authorList>
            <person name="Wang R."/>
            <person name="Zhang L."/>
            <person name="Tang P."/>
            <person name="Li S."/>
            <person name="Liang L."/>
        </authorList>
    </citation>
    <scope>NUCLEOTIDE SEQUENCE</scope>
    <source>
        <strain evidence="13">YMF1.00031</strain>
    </source>
</reference>
<feature type="domain" description="Glycoside hydrolase family 5" evidence="12">
    <location>
        <begin position="39"/>
        <end position="273"/>
    </location>
</feature>
<organism evidence="13 14">
    <name type="scientific">Drechslerella dactyloides</name>
    <name type="common">Nematode-trapping fungus</name>
    <name type="synonym">Arthrobotrys dactyloides</name>
    <dbReference type="NCBI Taxonomy" id="74499"/>
    <lineage>
        <taxon>Eukaryota</taxon>
        <taxon>Fungi</taxon>
        <taxon>Dikarya</taxon>
        <taxon>Ascomycota</taxon>
        <taxon>Pezizomycotina</taxon>
        <taxon>Orbiliomycetes</taxon>
        <taxon>Orbiliales</taxon>
        <taxon>Orbiliaceae</taxon>
        <taxon>Drechslerella</taxon>
    </lineage>
</organism>
<evidence type="ECO:0000313" key="13">
    <source>
        <dbReference type="EMBL" id="KAJ6264381.1"/>
    </source>
</evidence>
<evidence type="ECO:0000256" key="11">
    <source>
        <dbReference type="SAM" id="MobiDB-lite"/>
    </source>
</evidence>
<evidence type="ECO:0000256" key="4">
    <source>
        <dbReference type="ARBA" id="ARBA00022729"/>
    </source>
</evidence>
<evidence type="ECO:0000256" key="2">
    <source>
        <dbReference type="ARBA" id="ARBA00005641"/>
    </source>
</evidence>
<comment type="caution">
    <text evidence="13">The sequence shown here is derived from an EMBL/GenBank/DDBJ whole genome shotgun (WGS) entry which is preliminary data.</text>
</comment>
<evidence type="ECO:0000256" key="9">
    <source>
        <dbReference type="ARBA" id="ARBA00038929"/>
    </source>
</evidence>
<comment type="catalytic activity">
    <reaction evidence="8">
        <text>Successive hydrolysis of beta-D-glucose units from the non-reducing ends of (1-&gt;3)-beta-D-glucans, releasing alpha-glucose.</text>
        <dbReference type="EC" id="3.2.1.58"/>
    </reaction>
</comment>
<keyword evidence="3" id="KW-0964">Secreted</keyword>
<comment type="similarity">
    <text evidence="2 10">Belongs to the glycosyl hydrolase 5 (cellulase A) family.</text>
</comment>
<dbReference type="InterPro" id="IPR001547">
    <property type="entry name" value="Glyco_hydro_5"/>
</dbReference>
<dbReference type="SUPFAM" id="SSF51445">
    <property type="entry name" value="(Trans)glycosidases"/>
    <property type="match status" value="1"/>
</dbReference>
<proteinExistence type="inferred from homology"/>
<evidence type="ECO:0000259" key="12">
    <source>
        <dbReference type="Pfam" id="PF00150"/>
    </source>
</evidence>
<dbReference type="EC" id="3.2.1.58" evidence="9"/>
<dbReference type="GO" id="GO:0004338">
    <property type="term" value="F:glucan exo-1,3-beta-glucosidase activity"/>
    <property type="evidence" value="ECO:0007669"/>
    <property type="project" value="UniProtKB-EC"/>
</dbReference>
<dbReference type="GO" id="GO:0009986">
    <property type="term" value="C:cell surface"/>
    <property type="evidence" value="ECO:0007669"/>
    <property type="project" value="TreeGrafter"/>
</dbReference>
<evidence type="ECO:0000256" key="8">
    <source>
        <dbReference type="ARBA" id="ARBA00036824"/>
    </source>
</evidence>
<dbReference type="EMBL" id="JAQGDS010000001">
    <property type="protein sequence ID" value="KAJ6264381.1"/>
    <property type="molecule type" value="Genomic_DNA"/>
</dbReference>
<dbReference type="AlphaFoldDB" id="A0AAD6J5D9"/>
<accession>A0AAD6J5D9</accession>
<sequence length="502" mass="55883">MSGWLVLEPWITPSLWADWSANPTAGPVDEYKLCKVLGKDACLARLQAHWSTWLTEQDFKDIKTVGLNTVRIPIGYWAFQPNPDGFVNGQVAYLDKAIGWARSAGLKVWIDLHGAPGSQNGFDNSGLRDQTNWQYGNNVQITLDVLSQIAQKYAKPAYQDVVVAIELLNEPGPNLNMDQLGRFYMDGFGKVREVSDTFVTFSDAFKPPNSWNGLLSGPGNNVIVDHHRYQMFSEAEVTRALNTQISVACNAGSETSGSDKYVVIGEWSGAMTDCARWLNGFGRYSRYEGKHQNSRWYGNCSTKGDLDTMDWAKRQEIRKYIEAQLDTYEKTTNGWIFWTWKAEEGNMSDDWNYSKLVFLASHTELRSSYRRGIPRHALYLDLLNSSIKSITMAGRHLVRITGRAIALPTCTIPVRARTWSQIRTFVEGSSDVSGQPIIEAAFDAATDPTASAKQSDAIPSPEGPGVTQASVWGITTEKLKSSQVQVPPVPKEDSAKNTAGVW</sequence>
<dbReference type="GO" id="GO:0071555">
    <property type="term" value="P:cell wall organization"/>
    <property type="evidence" value="ECO:0007669"/>
    <property type="project" value="UniProtKB-KW"/>
</dbReference>
<dbReference type="GO" id="GO:0009251">
    <property type="term" value="P:glucan catabolic process"/>
    <property type="evidence" value="ECO:0007669"/>
    <property type="project" value="TreeGrafter"/>
</dbReference>
<feature type="region of interest" description="Disordered" evidence="11">
    <location>
        <begin position="482"/>
        <end position="502"/>
    </location>
</feature>
<dbReference type="InterPro" id="IPR050386">
    <property type="entry name" value="Glycosyl_hydrolase_5"/>
</dbReference>
<dbReference type="PANTHER" id="PTHR31297:SF1">
    <property type="entry name" value="GLUCAN 1,3-BETA-GLUCOSIDASE I_II-RELATED"/>
    <property type="match status" value="1"/>
</dbReference>
<name>A0AAD6J5D9_DREDA</name>
<dbReference type="InterPro" id="IPR017853">
    <property type="entry name" value="GH"/>
</dbReference>
<evidence type="ECO:0000256" key="6">
    <source>
        <dbReference type="ARBA" id="ARBA00023295"/>
    </source>
</evidence>
<keyword evidence="6 10" id="KW-0326">Glycosidase</keyword>
<evidence type="ECO:0000256" key="5">
    <source>
        <dbReference type="ARBA" id="ARBA00022801"/>
    </source>
</evidence>
<keyword evidence="7" id="KW-0961">Cell wall biogenesis/degradation</keyword>
<keyword evidence="4" id="KW-0732">Signal</keyword>
<gene>
    <name evidence="13" type="ORF">Dda_0527</name>
</gene>
<comment type="subcellular location">
    <subcellularLocation>
        <location evidence="1">Secreted</location>
    </subcellularLocation>
</comment>
<evidence type="ECO:0000256" key="7">
    <source>
        <dbReference type="ARBA" id="ARBA00023316"/>
    </source>
</evidence>
<keyword evidence="14" id="KW-1185">Reference proteome</keyword>
<evidence type="ECO:0000256" key="10">
    <source>
        <dbReference type="RuleBase" id="RU361153"/>
    </source>
</evidence>
<dbReference type="PANTHER" id="PTHR31297">
    <property type="entry name" value="GLUCAN ENDO-1,6-BETA-GLUCOSIDASE B"/>
    <property type="match status" value="1"/>
</dbReference>
<dbReference type="Pfam" id="PF00150">
    <property type="entry name" value="Cellulase"/>
    <property type="match status" value="1"/>
</dbReference>